<name>A0AAJ0M3W1_9PEZI</name>
<evidence type="ECO:0000256" key="1">
    <source>
        <dbReference type="SAM" id="MobiDB-lite"/>
    </source>
</evidence>
<keyword evidence="2" id="KW-1133">Transmembrane helix</keyword>
<reference evidence="4" key="2">
    <citation type="submission" date="2023-06" db="EMBL/GenBank/DDBJ databases">
        <authorList>
            <consortium name="Lawrence Berkeley National Laboratory"/>
            <person name="Mondo S.J."/>
            <person name="Hensen N."/>
            <person name="Bonometti L."/>
            <person name="Westerberg I."/>
            <person name="Brannstrom I.O."/>
            <person name="Guillou S."/>
            <person name="Cros-Aarteil S."/>
            <person name="Calhoun S."/>
            <person name="Haridas S."/>
            <person name="Kuo A."/>
            <person name="Pangilinan J."/>
            <person name="Riley R."/>
            <person name="Labutti K."/>
            <person name="Andreopoulos B."/>
            <person name="Lipzen A."/>
            <person name="Chen C."/>
            <person name="Yanf M."/>
            <person name="Daum C."/>
            <person name="Ng V."/>
            <person name="Clum A."/>
            <person name="Steindorff A."/>
            <person name="Ohm R."/>
            <person name="Martin F."/>
            <person name="Silar P."/>
            <person name="Natvig D."/>
            <person name="Lalanne C."/>
            <person name="Gautier V."/>
            <person name="Ament-Velasquez S.L."/>
            <person name="Kruys A."/>
            <person name="Hutchinson M.I."/>
            <person name="Powell A.J."/>
            <person name="Barry K."/>
            <person name="Miller A.N."/>
            <person name="Grigoriev I.V."/>
            <person name="Debuchy R."/>
            <person name="Gladieux P."/>
            <person name="Thoren M.H."/>
            <person name="Johannesson H."/>
        </authorList>
    </citation>
    <scope>NUCLEOTIDE SEQUENCE</scope>
    <source>
        <strain evidence="4">CBS 333.67</strain>
    </source>
</reference>
<dbReference type="RefSeq" id="XP_062723584.1">
    <property type="nucleotide sequence ID" value="XM_062868641.1"/>
</dbReference>
<proteinExistence type="predicted"/>
<evidence type="ECO:0000256" key="2">
    <source>
        <dbReference type="SAM" id="Phobius"/>
    </source>
</evidence>
<accession>A0AAJ0M3W1</accession>
<dbReference type="Proteomes" id="UP001273166">
    <property type="component" value="Unassembled WGS sequence"/>
</dbReference>
<comment type="caution">
    <text evidence="4">The sequence shown here is derived from an EMBL/GenBank/DDBJ whole genome shotgun (WGS) entry which is preliminary data.</text>
</comment>
<dbReference type="SUPFAM" id="SSF89372">
    <property type="entry name" value="Fucose-specific lectin"/>
    <property type="match status" value="1"/>
</dbReference>
<evidence type="ECO:0000313" key="4">
    <source>
        <dbReference type="EMBL" id="KAK3307804.1"/>
    </source>
</evidence>
<evidence type="ECO:0000259" key="3">
    <source>
        <dbReference type="Pfam" id="PF26607"/>
    </source>
</evidence>
<feature type="transmembrane region" description="Helical" evidence="2">
    <location>
        <begin position="98"/>
        <end position="120"/>
    </location>
</feature>
<evidence type="ECO:0000313" key="5">
    <source>
        <dbReference type="Proteomes" id="UP001273166"/>
    </source>
</evidence>
<dbReference type="AlphaFoldDB" id="A0AAJ0M3W1"/>
<feature type="compositionally biased region" description="Low complexity" evidence="1">
    <location>
        <begin position="123"/>
        <end position="146"/>
    </location>
</feature>
<keyword evidence="2" id="KW-0472">Membrane</keyword>
<feature type="domain" description="PLL-like beta propeller" evidence="3">
    <location>
        <begin position="377"/>
        <end position="555"/>
    </location>
</feature>
<gene>
    <name evidence="4" type="ORF">B0T15DRAFT_522639</name>
</gene>
<dbReference type="GeneID" id="87887470"/>
<reference evidence="4" key="1">
    <citation type="journal article" date="2023" name="Mol. Phylogenet. Evol.">
        <title>Genome-scale phylogeny and comparative genomics of the fungal order Sordariales.</title>
        <authorList>
            <person name="Hensen N."/>
            <person name="Bonometti L."/>
            <person name="Westerberg I."/>
            <person name="Brannstrom I.O."/>
            <person name="Guillou S."/>
            <person name="Cros-Aarteil S."/>
            <person name="Calhoun S."/>
            <person name="Haridas S."/>
            <person name="Kuo A."/>
            <person name="Mondo S."/>
            <person name="Pangilinan J."/>
            <person name="Riley R."/>
            <person name="LaButti K."/>
            <person name="Andreopoulos B."/>
            <person name="Lipzen A."/>
            <person name="Chen C."/>
            <person name="Yan M."/>
            <person name="Daum C."/>
            <person name="Ng V."/>
            <person name="Clum A."/>
            <person name="Steindorff A."/>
            <person name="Ohm R.A."/>
            <person name="Martin F."/>
            <person name="Silar P."/>
            <person name="Natvig D.O."/>
            <person name="Lalanne C."/>
            <person name="Gautier V."/>
            <person name="Ament-Velasquez S.L."/>
            <person name="Kruys A."/>
            <person name="Hutchinson M.I."/>
            <person name="Powell A.J."/>
            <person name="Barry K."/>
            <person name="Miller A.N."/>
            <person name="Grigoriev I.V."/>
            <person name="Debuchy R."/>
            <person name="Gladieux P."/>
            <person name="Hiltunen Thoren M."/>
            <person name="Johannesson H."/>
        </authorList>
    </citation>
    <scope>NUCLEOTIDE SEQUENCE</scope>
    <source>
        <strain evidence="4">CBS 333.67</strain>
    </source>
</reference>
<organism evidence="4 5">
    <name type="scientific">Chaetomium strumarium</name>
    <dbReference type="NCBI Taxonomy" id="1170767"/>
    <lineage>
        <taxon>Eukaryota</taxon>
        <taxon>Fungi</taxon>
        <taxon>Dikarya</taxon>
        <taxon>Ascomycota</taxon>
        <taxon>Pezizomycotina</taxon>
        <taxon>Sordariomycetes</taxon>
        <taxon>Sordariomycetidae</taxon>
        <taxon>Sordariales</taxon>
        <taxon>Chaetomiaceae</taxon>
        <taxon>Chaetomium</taxon>
    </lineage>
</organism>
<feature type="region of interest" description="Disordered" evidence="1">
    <location>
        <begin position="123"/>
        <end position="153"/>
    </location>
</feature>
<sequence>MEPRWDGGQAQPDYSGLQVVHHGPDAPQAVLLNSLPEAVPIELKHPSYYAQAPLIPYGKVADAPELSELHELSDVSKADEALGAPAPHKQPWWKRKRWILSAITVTGLIIVGAVVGAVVATRSDNNSNSSTPSPADSGNNNSNNNSPVFNGTTQRSACRDQVCPQILASASLGAWPPSSSATILLFARGVDNAIWYTSAAASALSPSWPTSSDSSSSTTTKWQSLASIAINDTTITAGGSGPYLSQPSALTWGNGTRASVFALSDPSHMVHTLKFVLSDDDDEKTHYRPGTWEVLGGFPASSPISACNLNGSRPDLWFADDTGVAHNFGVGAGFEEHWAVERNAPWGRDIHFDGPGLAPGVPPGVVCRPYPFFHDLVVYGADDGAVRHTQYSKETGWTPPSNRGGKFVGEPVVVEVTGDRLDFFGIGEDRHMYHFTWTTGGGYTPLEDAGGSFQSVPSVAVTGSGSRVDVVALGTNDRLQHRVLQGLKWASEWEDLGVFGNSAPLLVNITNTQPEKVGVFVVGVNGEVNQTTWSASSELSWKALVWKGMGGNMTTEFYRS</sequence>
<dbReference type="Gene3D" id="2.120.10.70">
    <property type="entry name" value="Fucose-specific lectin"/>
    <property type="match status" value="1"/>
</dbReference>
<dbReference type="EMBL" id="JAUDZG010000002">
    <property type="protein sequence ID" value="KAK3307804.1"/>
    <property type="molecule type" value="Genomic_DNA"/>
</dbReference>
<keyword evidence="5" id="KW-1185">Reference proteome</keyword>
<dbReference type="InterPro" id="IPR058502">
    <property type="entry name" value="PLL-like_beta-prop"/>
</dbReference>
<protein>
    <recommendedName>
        <fullName evidence="3">PLL-like beta propeller domain-containing protein</fullName>
    </recommendedName>
</protein>
<dbReference type="Pfam" id="PF26607">
    <property type="entry name" value="DUF8189"/>
    <property type="match status" value="1"/>
</dbReference>
<keyword evidence="2" id="KW-0812">Transmembrane</keyword>